<keyword evidence="3" id="KW-1185">Reference proteome</keyword>
<protein>
    <recommendedName>
        <fullName evidence="4">FUSC family protein</fullName>
    </recommendedName>
</protein>
<evidence type="ECO:0008006" key="4">
    <source>
        <dbReference type="Google" id="ProtNLM"/>
    </source>
</evidence>
<evidence type="ECO:0000313" key="3">
    <source>
        <dbReference type="Proteomes" id="UP001597052"/>
    </source>
</evidence>
<proteinExistence type="predicted"/>
<evidence type="ECO:0000256" key="1">
    <source>
        <dbReference type="SAM" id="Phobius"/>
    </source>
</evidence>
<dbReference type="AlphaFoldDB" id="A0ABD6D4M4"/>
<keyword evidence="1" id="KW-0812">Transmembrane</keyword>
<reference evidence="2 3" key="1">
    <citation type="journal article" date="2019" name="Int. J. Syst. Evol. Microbiol.">
        <title>The Global Catalogue of Microorganisms (GCM) 10K type strain sequencing project: providing services to taxonomists for standard genome sequencing and annotation.</title>
        <authorList>
            <consortium name="The Broad Institute Genomics Platform"/>
            <consortium name="The Broad Institute Genome Sequencing Center for Infectious Disease"/>
            <person name="Wu L."/>
            <person name="Ma J."/>
        </authorList>
    </citation>
    <scope>NUCLEOTIDE SEQUENCE [LARGE SCALE GENOMIC DNA]</scope>
    <source>
        <strain evidence="2 3">CGMCC 1.10593</strain>
    </source>
</reference>
<keyword evidence="1" id="KW-1133">Transmembrane helix</keyword>
<sequence>MPTKRELIGRDGPSDGFQWSDVRWHRIGAFVGGVVCSLLYVRIDPFQYLPGWVAISLASVPIGLLFYGLTEQSWQTALKVTVGVAVGTGLPPVLGSLDLAFLP</sequence>
<dbReference type="EMBL" id="JBHUDM010000001">
    <property type="protein sequence ID" value="MFD1641145.1"/>
    <property type="molecule type" value="Genomic_DNA"/>
</dbReference>
<comment type="caution">
    <text evidence="2">The sequence shown here is derived from an EMBL/GenBank/DDBJ whole genome shotgun (WGS) entry which is preliminary data.</text>
</comment>
<evidence type="ECO:0000313" key="2">
    <source>
        <dbReference type="EMBL" id="MFD1641145.1"/>
    </source>
</evidence>
<feature type="transmembrane region" description="Helical" evidence="1">
    <location>
        <begin position="49"/>
        <end position="69"/>
    </location>
</feature>
<organism evidence="2 3">
    <name type="scientific">Halohasta litorea</name>
    <dbReference type="NCBI Taxonomy" id="869891"/>
    <lineage>
        <taxon>Archaea</taxon>
        <taxon>Methanobacteriati</taxon>
        <taxon>Methanobacteriota</taxon>
        <taxon>Stenosarchaea group</taxon>
        <taxon>Halobacteria</taxon>
        <taxon>Halobacteriales</taxon>
        <taxon>Haloferacaceae</taxon>
        <taxon>Halohasta</taxon>
    </lineage>
</organism>
<name>A0ABD6D4M4_9EURY</name>
<accession>A0ABD6D4M4</accession>
<feature type="transmembrane region" description="Helical" evidence="1">
    <location>
        <begin position="27"/>
        <end position="43"/>
    </location>
</feature>
<dbReference type="RefSeq" id="WP_256394831.1">
    <property type="nucleotide sequence ID" value="NZ_JANHDJ010000001.1"/>
</dbReference>
<gene>
    <name evidence="2" type="ORF">ACFSBW_04545</name>
</gene>
<dbReference type="Proteomes" id="UP001597052">
    <property type="component" value="Unassembled WGS sequence"/>
</dbReference>
<keyword evidence="1" id="KW-0472">Membrane</keyword>